<proteinExistence type="predicted"/>
<keyword evidence="2" id="KW-1185">Reference proteome</keyword>
<accession>A0A1Q9D6X5</accession>
<dbReference type="AlphaFoldDB" id="A0A1Q9D6X5"/>
<evidence type="ECO:0000313" key="1">
    <source>
        <dbReference type="EMBL" id="OLP90876.1"/>
    </source>
</evidence>
<protein>
    <recommendedName>
        <fullName evidence="3">MULE transposase domain-containing protein</fullName>
    </recommendedName>
</protein>
<gene>
    <name evidence="1" type="ORF">AK812_SmicGene27492</name>
</gene>
<dbReference type="Proteomes" id="UP000186817">
    <property type="component" value="Unassembled WGS sequence"/>
</dbReference>
<evidence type="ECO:0008006" key="3">
    <source>
        <dbReference type="Google" id="ProtNLM"/>
    </source>
</evidence>
<sequence>MYLHASAHEDPTEGHWMAGHGGFTSQYEKEGQKETFVLAFADVGVVRDVFRLLSSKQCIRLCFDGTFKLTKNDFILVTGGLLIKELGKHGYATHYQELAYALVSQESEVCYLDFMSSLRDLVSRVASLDLTRVPQLQIHGDQAGGLEAARKKVFPDSVRVADFAHIIGARRNEGNQDSQAMKVWRSGIFKTVDSHLRQGSYLSLVEFAVYTSRCASPGAFAAIWDSTLKFLDNFTPKESAATEALRTYWLEERKDGSGYTACWNIYPSRVQPGSGSGSQSQENWHRQL</sequence>
<comment type="caution">
    <text evidence="1">The sequence shown here is derived from an EMBL/GenBank/DDBJ whole genome shotgun (WGS) entry which is preliminary data.</text>
</comment>
<evidence type="ECO:0000313" key="2">
    <source>
        <dbReference type="Proteomes" id="UP000186817"/>
    </source>
</evidence>
<dbReference type="OrthoDB" id="10304902at2759"/>
<name>A0A1Q9D6X5_SYMMI</name>
<reference evidence="1 2" key="1">
    <citation type="submission" date="2016-02" db="EMBL/GenBank/DDBJ databases">
        <title>Genome analysis of coral dinoflagellate symbionts highlights evolutionary adaptations to a symbiotic lifestyle.</title>
        <authorList>
            <person name="Aranda M."/>
            <person name="Li Y."/>
            <person name="Liew Y.J."/>
            <person name="Baumgarten S."/>
            <person name="Simakov O."/>
            <person name="Wilson M."/>
            <person name="Piel J."/>
            <person name="Ashoor H."/>
            <person name="Bougouffa S."/>
            <person name="Bajic V.B."/>
            <person name="Ryu T."/>
            <person name="Ravasi T."/>
            <person name="Bayer T."/>
            <person name="Micklem G."/>
            <person name="Kim H."/>
            <person name="Bhak J."/>
            <person name="Lajeunesse T.C."/>
            <person name="Voolstra C.R."/>
        </authorList>
    </citation>
    <scope>NUCLEOTIDE SEQUENCE [LARGE SCALE GENOMIC DNA]</scope>
    <source>
        <strain evidence="1 2">CCMP2467</strain>
    </source>
</reference>
<organism evidence="1 2">
    <name type="scientific">Symbiodinium microadriaticum</name>
    <name type="common">Dinoflagellate</name>
    <name type="synonym">Zooxanthella microadriatica</name>
    <dbReference type="NCBI Taxonomy" id="2951"/>
    <lineage>
        <taxon>Eukaryota</taxon>
        <taxon>Sar</taxon>
        <taxon>Alveolata</taxon>
        <taxon>Dinophyceae</taxon>
        <taxon>Suessiales</taxon>
        <taxon>Symbiodiniaceae</taxon>
        <taxon>Symbiodinium</taxon>
    </lineage>
</organism>
<dbReference type="EMBL" id="LSRX01000690">
    <property type="protein sequence ID" value="OLP90876.1"/>
    <property type="molecule type" value="Genomic_DNA"/>
</dbReference>